<evidence type="ECO:0000259" key="1">
    <source>
        <dbReference type="Pfam" id="PF01425"/>
    </source>
</evidence>
<dbReference type="SUPFAM" id="SSF75304">
    <property type="entry name" value="Amidase signature (AS) enzymes"/>
    <property type="match status" value="1"/>
</dbReference>
<sequence length="551" mass="61019">MKRIFFLLLLGMIVSCKSEPKQEKVQKEEVVHQRDSLDKIATKQFRDFKVTDAKVIQNKTIWAAFEEDFKKFTEVEYQKLRPVLLEREISEIHRLLNDGTLSYEELVLFYLYRIRKYDRENDTSLNSVIAINPDVVKQARLLDEKEHEMVSENSMYGIPVLVKDNVNTSKMSTTAGAIAMMNNKTEDAFVITKLKERGALILGKANLSEWAYFFCGDCPSGYSAVGGQTFNPYGRKKFDTGGSSSGSGVAVAANFCAVAIGTETAGSILSPASQNAVVGLKPTIGLISRGGIVPISSTLDTPGPMGRKVKDVAIMLTAMVGEDQEDPATLLGGKRKQKTYYEGFDTASVKGKRFGVLKSLVEDSLYQNATKVIEELGGTLVVVEEEKVELPGFLRLLNLDMKKDLEVYLSIYGGKDVKIKNVEDVILFNEKDTLIRAPYGQALLKGVVADSASTEELLSIKEKLKTEGRKFFDVLMDANQLDVVLSVNNYHAGFAAVAEYPALTVPMGVTEEGEPKGLTFIGKPFAEKKLLECGYVYEQQSKSRKQPKAYQ</sequence>
<dbReference type="EMBL" id="JBHULX010000002">
    <property type="protein sequence ID" value="MFD2589913.1"/>
    <property type="molecule type" value="Genomic_DNA"/>
</dbReference>
<dbReference type="Pfam" id="PF01425">
    <property type="entry name" value="Amidase"/>
    <property type="match status" value="1"/>
</dbReference>
<comment type="caution">
    <text evidence="2">The sequence shown here is derived from an EMBL/GenBank/DDBJ whole genome shotgun (WGS) entry which is preliminary data.</text>
</comment>
<keyword evidence="3" id="KW-1185">Reference proteome</keyword>
<dbReference type="PANTHER" id="PTHR42678:SF34">
    <property type="entry name" value="OS04G0183300 PROTEIN"/>
    <property type="match status" value="1"/>
</dbReference>
<dbReference type="PANTHER" id="PTHR42678">
    <property type="entry name" value="AMIDASE"/>
    <property type="match status" value="1"/>
</dbReference>
<dbReference type="InterPro" id="IPR036928">
    <property type="entry name" value="AS_sf"/>
</dbReference>
<dbReference type="RefSeq" id="WP_378256150.1">
    <property type="nucleotide sequence ID" value="NZ_JBHSJV010000001.1"/>
</dbReference>
<organism evidence="2 3">
    <name type="scientific">Aquimarina hainanensis</name>
    <dbReference type="NCBI Taxonomy" id="1578017"/>
    <lineage>
        <taxon>Bacteria</taxon>
        <taxon>Pseudomonadati</taxon>
        <taxon>Bacteroidota</taxon>
        <taxon>Flavobacteriia</taxon>
        <taxon>Flavobacteriales</taxon>
        <taxon>Flavobacteriaceae</taxon>
        <taxon>Aquimarina</taxon>
    </lineage>
</organism>
<name>A0ABW5N6T7_9FLAO</name>
<evidence type="ECO:0000313" key="2">
    <source>
        <dbReference type="EMBL" id="MFD2589913.1"/>
    </source>
</evidence>
<protein>
    <submittedName>
        <fullName evidence="2">Amidase family protein</fullName>
    </submittedName>
</protein>
<dbReference type="Gene3D" id="3.90.1300.10">
    <property type="entry name" value="Amidase signature (AS) domain"/>
    <property type="match status" value="1"/>
</dbReference>
<gene>
    <name evidence="2" type="ORF">ACFSTE_03665</name>
</gene>
<dbReference type="PROSITE" id="PS51257">
    <property type="entry name" value="PROKAR_LIPOPROTEIN"/>
    <property type="match status" value="1"/>
</dbReference>
<evidence type="ECO:0000313" key="3">
    <source>
        <dbReference type="Proteomes" id="UP001597459"/>
    </source>
</evidence>
<dbReference type="InterPro" id="IPR023631">
    <property type="entry name" value="Amidase_dom"/>
</dbReference>
<accession>A0ABW5N6T7</accession>
<proteinExistence type="predicted"/>
<reference evidence="3" key="1">
    <citation type="journal article" date="2019" name="Int. J. Syst. Evol. Microbiol.">
        <title>The Global Catalogue of Microorganisms (GCM) 10K type strain sequencing project: providing services to taxonomists for standard genome sequencing and annotation.</title>
        <authorList>
            <consortium name="The Broad Institute Genomics Platform"/>
            <consortium name="The Broad Institute Genome Sequencing Center for Infectious Disease"/>
            <person name="Wu L."/>
            <person name="Ma J."/>
        </authorList>
    </citation>
    <scope>NUCLEOTIDE SEQUENCE [LARGE SCALE GENOMIC DNA]</scope>
    <source>
        <strain evidence="3">KCTC 42423</strain>
    </source>
</reference>
<dbReference type="Proteomes" id="UP001597459">
    <property type="component" value="Unassembled WGS sequence"/>
</dbReference>
<feature type="domain" description="Amidase" evidence="1">
    <location>
        <begin position="106"/>
        <end position="486"/>
    </location>
</feature>